<evidence type="ECO:0000313" key="3">
    <source>
        <dbReference type="EMBL" id="ODQ56804.1"/>
    </source>
</evidence>
<feature type="compositionally biased region" description="Low complexity" evidence="2">
    <location>
        <begin position="69"/>
        <end position="82"/>
    </location>
</feature>
<name>A0A1E3NUP6_WICAA</name>
<organism evidence="3 4">
    <name type="scientific">Wickerhamomyces anomalus (strain ATCC 58044 / CBS 1984 / NCYC 433 / NRRL Y-366-8)</name>
    <name type="common">Yeast</name>
    <name type="synonym">Hansenula anomala</name>
    <dbReference type="NCBI Taxonomy" id="683960"/>
    <lineage>
        <taxon>Eukaryota</taxon>
        <taxon>Fungi</taxon>
        <taxon>Dikarya</taxon>
        <taxon>Ascomycota</taxon>
        <taxon>Saccharomycotina</taxon>
        <taxon>Saccharomycetes</taxon>
        <taxon>Phaffomycetales</taxon>
        <taxon>Wickerhamomycetaceae</taxon>
        <taxon>Wickerhamomyces</taxon>
    </lineage>
</organism>
<feature type="compositionally biased region" description="Low complexity" evidence="2">
    <location>
        <begin position="112"/>
        <end position="122"/>
    </location>
</feature>
<evidence type="ECO:0008006" key="5">
    <source>
        <dbReference type="Google" id="ProtNLM"/>
    </source>
</evidence>
<dbReference type="AlphaFoldDB" id="A0A1E3NUP6"/>
<evidence type="ECO:0000256" key="2">
    <source>
        <dbReference type="SAM" id="MobiDB-lite"/>
    </source>
</evidence>
<feature type="compositionally biased region" description="Polar residues" evidence="2">
    <location>
        <begin position="123"/>
        <end position="145"/>
    </location>
</feature>
<reference evidence="3 4" key="1">
    <citation type="journal article" date="2016" name="Proc. Natl. Acad. Sci. U.S.A.">
        <title>Comparative genomics of biotechnologically important yeasts.</title>
        <authorList>
            <person name="Riley R."/>
            <person name="Haridas S."/>
            <person name="Wolfe K.H."/>
            <person name="Lopes M.R."/>
            <person name="Hittinger C.T."/>
            <person name="Goeker M."/>
            <person name="Salamov A.A."/>
            <person name="Wisecaver J.H."/>
            <person name="Long T.M."/>
            <person name="Calvey C.H."/>
            <person name="Aerts A.L."/>
            <person name="Barry K.W."/>
            <person name="Choi C."/>
            <person name="Clum A."/>
            <person name="Coughlan A.Y."/>
            <person name="Deshpande S."/>
            <person name="Douglass A.P."/>
            <person name="Hanson S.J."/>
            <person name="Klenk H.-P."/>
            <person name="LaButti K.M."/>
            <person name="Lapidus A."/>
            <person name="Lindquist E.A."/>
            <person name="Lipzen A.M."/>
            <person name="Meier-Kolthoff J.P."/>
            <person name="Ohm R.A."/>
            <person name="Otillar R.P."/>
            <person name="Pangilinan J.L."/>
            <person name="Peng Y."/>
            <person name="Rokas A."/>
            <person name="Rosa C.A."/>
            <person name="Scheuner C."/>
            <person name="Sibirny A.A."/>
            <person name="Slot J.C."/>
            <person name="Stielow J.B."/>
            <person name="Sun H."/>
            <person name="Kurtzman C.P."/>
            <person name="Blackwell M."/>
            <person name="Grigoriev I.V."/>
            <person name="Jeffries T.W."/>
        </authorList>
    </citation>
    <scope>NUCLEOTIDE SEQUENCE [LARGE SCALE GENOMIC DNA]</scope>
    <source>
        <strain evidence="4">ATCC 58044 / CBS 1984 / NCYC 433 / NRRL Y-366-8</strain>
    </source>
</reference>
<evidence type="ECO:0000313" key="4">
    <source>
        <dbReference type="Proteomes" id="UP000094112"/>
    </source>
</evidence>
<feature type="compositionally biased region" description="Polar residues" evidence="2">
    <location>
        <begin position="19"/>
        <end position="30"/>
    </location>
</feature>
<sequence length="950" mass="108690">MASVQRQQQQRLEDHNETLESISQFNNLSLDESVDEDQGMNGGDDVGESPSEEMGNKSDTTDSSINIKNSSYVESNNNSNGEETNEQKNLENEDSEDGVDDGSDNDDSANEFLNSSSFLSNSQIIRSANLNSYKPINQKTISSPTPALKSYTPKSKDHFQFSGSKSAPPGLSDHSDAEEEDSDDKEDEDDVDLHNGHYSHSKQNNIDIDDPESTPKLPKINIDTTPWRKLRPPSALPSKEVPTQQLSLNFMKSLFDGDNENDPIRSPTRSVSLFESSGNTDSLGTTTATTSYEVENLKKQITNYKLQLRLLTEFIRNIIRNTGNGSGSIKNDIMERLERENDILFNERERLQKDLKDTIGFHETEESAKVSEKMKEILELKNDLIATRDLNSELNSYIDELKARTEDQDHLIETSNEDADRWEHLINDILTLLLDFLKGESAKAVLQARDQSKSLDTKLKVVSFSINEILENYEHLSDNISKANGYDAESISTFIEQSQTKIANSKKIEQDLKQLLKQQSDSFTSLKSEFSSLQNQFKENLEFVASLRKLLGEKREKIKKLNDTIIQLEAQVEEHGSNPHESSTGIEKETQLLRNRLTIIKTNHSKEVENLHAEIENMKLKIDEISAKGPTGDVILTEELLKKQRAIGELDNEINALRQQLETKDDQVDSTISNLKNLLRQTKRDYESLLQEYHHIQNLLKESQSELQSKDKEYRRKLEHAAKELNLAVAKQRSLAAEKSKLTFALEDSKREHSLLKLNNSTLTEKVGKLSYQVSSLTNYELGFNSLFQLQITNFQNLLHHFDSILEESSVNQAQTKLSKLVDSELDFDQIHGIMRSLFSYFENATHSLISDHSQLLINSNIEFKNSQNEINSLKNQIDSLNEELQWYIVNYRDQNDLSPRSKLRIDELEKRRKAERERRKLENQASEERILKLEKENKELKEKLKQINR</sequence>
<dbReference type="OrthoDB" id="3980439at2759"/>
<keyword evidence="4" id="KW-1185">Reference proteome</keyword>
<feature type="coiled-coil region" evidence="1">
    <location>
        <begin position="544"/>
        <end position="706"/>
    </location>
</feature>
<accession>A0A1E3NUP6</accession>
<dbReference type="RefSeq" id="XP_019036011.1">
    <property type="nucleotide sequence ID" value="XM_019186022.1"/>
</dbReference>
<dbReference type="Proteomes" id="UP000094112">
    <property type="component" value="Unassembled WGS sequence"/>
</dbReference>
<proteinExistence type="predicted"/>
<feature type="compositionally biased region" description="Acidic residues" evidence="2">
    <location>
        <begin position="176"/>
        <end position="191"/>
    </location>
</feature>
<feature type="compositionally biased region" description="Acidic residues" evidence="2">
    <location>
        <begin position="92"/>
        <end position="109"/>
    </location>
</feature>
<feature type="coiled-coil region" evidence="1">
    <location>
        <begin position="857"/>
        <end position="944"/>
    </location>
</feature>
<dbReference type="EMBL" id="KV454215">
    <property type="protein sequence ID" value="ODQ56804.1"/>
    <property type="molecule type" value="Genomic_DNA"/>
</dbReference>
<keyword evidence="1" id="KW-0175">Coiled coil</keyword>
<evidence type="ECO:0000256" key="1">
    <source>
        <dbReference type="SAM" id="Coils"/>
    </source>
</evidence>
<feature type="region of interest" description="Disordered" evidence="2">
    <location>
        <begin position="257"/>
        <end position="286"/>
    </location>
</feature>
<gene>
    <name evidence="3" type="ORF">WICANDRAFT_86248</name>
</gene>
<dbReference type="Gene3D" id="1.10.287.1490">
    <property type="match status" value="1"/>
</dbReference>
<feature type="compositionally biased region" description="Polar residues" evidence="2">
    <location>
        <begin position="1"/>
        <end position="10"/>
    </location>
</feature>
<dbReference type="GeneID" id="30203268"/>
<feature type="region of interest" description="Disordered" evidence="2">
    <location>
        <begin position="1"/>
        <end position="241"/>
    </location>
</feature>
<feature type="compositionally biased region" description="Polar residues" evidence="2">
    <location>
        <begin position="267"/>
        <end position="284"/>
    </location>
</feature>
<dbReference type="STRING" id="683960.A0A1E3NUP6"/>
<protein>
    <recommendedName>
        <fullName evidence="5">Mto2p-binding domain-containing protein</fullName>
    </recommendedName>
</protein>